<dbReference type="AlphaFoldDB" id="A0A0A7V280"/>
<reference evidence="3" key="2">
    <citation type="submission" date="2016-05" db="EMBL/GenBank/DDBJ databases">
        <authorList>
            <person name="Lavstsen T."/>
            <person name="Jespersen J.S."/>
        </authorList>
    </citation>
    <scope>NUCLEOTIDE SEQUENCE [LARGE SCALE GENOMIC DNA]</scope>
    <source>
        <strain evidence="3">U25</strain>
    </source>
</reference>
<keyword evidence="5" id="KW-1185">Reference proteome</keyword>
<sequence length="62" mass="7205">MTGMFATTYNLLRASYCTMKENKEKKDKDHEHFANDDPTKFNEKSAEEIAKEAIKKFKSLNS</sequence>
<organism evidence="2 4">
    <name type="scientific">Candidatus Nitrosopelagicus brevis</name>
    <dbReference type="NCBI Taxonomy" id="1410606"/>
    <lineage>
        <taxon>Archaea</taxon>
        <taxon>Nitrososphaerota</taxon>
    </lineage>
</organism>
<evidence type="ECO:0000313" key="4">
    <source>
        <dbReference type="Proteomes" id="UP000030944"/>
    </source>
</evidence>
<dbReference type="EMBL" id="LXWN01000001">
    <property type="protein sequence ID" value="PTL88042.1"/>
    <property type="molecule type" value="Genomic_DNA"/>
</dbReference>
<evidence type="ECO:0000313" key="3">
    <source>
        <dbReference type="EMBL" id="PTL88042.1"/>
    </source>
</evidence>
<name>A0A0A7V280_9ARCH</name>
<evidence type="ECO:0000313" key="5">
    <source>
        <dbReference type="Proteomes" id="UP000241022"/>
    </source>
</evidence>
<protein>
    <submittedName>
        <fullName evidence="2">Uncharacterized protein</fullName>
    </submittedName>
</protein>
<dbReference type="Proteomes" id="UP000241022">
    <property type="component" value="Unassembled WGS sequence"/>
</dbReference>
<dbReference type="Proteomes" id="UP000030944">
    <property type="component" value="Chromosome"/>
</dbReference>
<evidence type="ECO:0000313" key="2">
    <source>
        <dbReference type="EMBL" id="AJA93107.1"/>
    </source>
</evidence>
<gene>
    <name evidence="3" type="ORF">A7X95_01865</name>
    <name evidence="2" type="ORF">T478_0801</name>
</gene>
<evidence type="ECO:0000256" key="1">
    <source>
        <dbReference type="SAM" id="MobiDB-lite"/>
    </source>
</evidence>
<feature type="region of interest" description="Disordered" evidence="1">
    <location>
        <begin position="23"/>
        <end position="44"/>
    </location>
</feature>
<proteinExistence type="predicted"/>
<reference evidence="2 4" key="1">
    <citation type="journal article" date="2015" name="Proc. Natl. Acad. Sci. U.S.A.">
        <title>Genomic and proteomic characterization of "Candidatus Nitrosopelagicus brevis": An ammonia-oxidizing archaeon from the open ocean.</title>
        <authorList>
            <person name="Santoro A.E."/>
            <person name="Dupont C.L."/>
            <person name="Richter R.A."/>
            <person name="Craig M.T."/>
            <person name="Carini P."/>
            <person name="McIlvin M.R."/>
            <person name="Yang Y."/>
            <person name="Orsi W.D."/>
            <person name="Moran D.M."/>
            <person name="Saito M.A."/>
        </authorList>
    </citation>
    <scope>NUCLEOTIDE SEQUENCE [LARGE SCALE GENOMIC DNA]</scope>
    <source>
        <strain evidence="2">CN25</strain>
        <strain evidence="4">V2</strain>
    </source>
</reference>
<dbReference type="RefSeq" id="WP_048105396.1">
    <property type="nucleotide sequence ID" value="NZ_CP007026.1"/>
</dbReference>
<dbReference type="HOGENOM" id="CLU_2893043_0_0_2"/>
<reference evidence="3 5" key="3">
    <citation type="submission" date="2018-04" db="EMBL/GenBank/DDBJ databases">
        <title>Transcriptomics of ammonia oxidizing archaea.</title>
        <authorList>
            <person name="Carini P."/>
        </authorList>
    </citation>
    <scope>NUCLEOTIDE SEQUENCE [LARGE SCALE GENOMIC DNA]</scope>
    <source>
        <strain evidence="3 5">U25</strain>
    </source>
</reference>
<dbReference type="KEGG" id="nbv:T478_0801"/>
<dbReference type="GeneID" id="24816690"/>
<dbReference type="EMBL" id="CP007026">
    <property type="protein sequence ID" value="AJA93107.1"/>
    <property type="molecule type" value="Genomic_DNA"/>
</dbReference>
<accession>A0A0A7V280</accession>